<keyword evidence="3" id="KW-1185">Reference proteome</keyword>
<protein>
    <recommendedName>
        <fullName evidence="4">ISXO2-like transposase domain-containing protein</fullName>
    </recommendedName>
</protein>
<feature type="region of interest" description="Disordered" evidence="1">
    <location>
        <begin position="200"/>
        <end position="279"/>
    </location>
</feature>
<evidence type="ECO:0000313" key="2">
    <source>
        <dbReference type="EMBL" id="KYN07322.1"/>
    </source>
</evidence>
<accession>A0A195D348</accession>
<name>A0A195D348_9HYME</name>
<evidence type="ECO:0008006" key="4">
    <source>
        <dbReference type="Google" id="ProtNLM"/>
    </source>
</evidence>
<gene>
    <name evidence="2" type="ORF">ALC62_01524</name>
</gene>
<organism evidence="2 3">
    <name type="scientific">Cyphomyrmex costatus</name>
    <dbReference type="NCBI Taxonomy" id="456900"/>
    <lineage>
        <taxon>Eukaryota</taxon>
        <taxon>Metazoa</taxon>
        <taxon>Ecdysozoa</taxon>
        <taxon>Arthropoda</taxon>
        <taxon>Hexapoda</taxon>
        <taxon>Insecta</taxon>
        <taxon>Pterygota</taxon>
        <taxon>Neoptera</taxon>
        <taxon>Endopterygota</taxon>
        <taxon>Hymenoptera</taxon>
        <taxon>Apocrita</taxon>
        <taxon>Aculeata</taxon>
        <taxon>Formicoidea</taxon>
        <taxon>Formicidae</taxon>
        <taxon>Myrmicinae</taxon>
        <taxon>Cyphomyrmex</taxon>
    </lineage>
</organism>
<evidence type="ECO:0000256" key="1">
    <source>
        <dbReference type="SAM" id="MobiDB-lite"/>
    </source>
</evidence>
<dbReference type="Proteomes" id="UP000078542">
    <property type="component" value="Unassembled WGS sequence"/>
</dbReference>
<dbReference type="EMBL" id="KQ976885">
    <property type="protein sequence ID" value="KYN07322.1"/>
    <property type="molecule type" value="Genomic_DNA"/>
</dbReference>
<feature type="compositionally biased region" description="Basic and acidic residues" evidence="1">
    <location>
        <begin position="227"/>
        <end position="251"/>
    </location>
</feature>
<evidence type="ECO:0000313" key="3">
    <source>
        <dbReference type="Proteomes" id="UP000078542"/>
    </source>
</evidence>
<reference evidence="2 3" key="1">
    <citation type="submission" date="2016-03" db="EMBL/GenBank/DDBJ databases">
        <title>Cyphomyrmex costatus WGS genome.</title>
        <authorList>
            <person name="Nygaard S."/>
            <person name="Hu H."/>
            <person name="Boomsma J."/>
            <person name="Zhang G."/>
        </authorList>
    </citation>
    <scope>NUCLEOTIDE SEQUENCE [LARGE SCALE GENOMIC DNA]</scope>
    <source>
        <strain evidence="2">MS0001</strain>
        <tissue evidence="2">Whole body</tissue>
    </source>
</reference>
<sequence length="303" mass="35349">MFTCRKVRFVRNIHKKRVRKLDTGLSLITVIDWVNFYREVCVYWAKKHTEKLEGPEHIVEIDEAKFGHRKYNRGRKVEGAVPSHKELRPGRDAKRRDVVHRVDSVGTERRAGIVYCESSINPPPSPISSRIHPVRTFICPSLERIKIIVELASASGKRQTVVRPRGVERLSVKSRQRAVSSKRRGTIAREGDAIQHVEKEGRQVRRRTKAENNGLQKNDRKKRKERRKEEWGGERERESRRGTTVYKERVQTRQLRTRPKTAIKSRDKQTTNPFCRPPPSSPFMLAQSLFLPFSVMLHPTDHE</sequence>
<dbReference type="AlphaFoldDB" id="A0A195D348"/>
<proteinExistence type="predicted"/>